<protein>
    <recommendedName>
        <fullName evidence="4">DUF177 domain-containing protein</fullName>
    </recommendedName>
</protein>
<feature type="region of interest" description="Disordered" evidence="1">
    <location>
        <begin position="148"/>
        <end position="171"/>
    </location>
</feature>
<evidence type="ECO:0000313" key="3">
    <source>
        <dbReference type="Proteomes" id="UP001501126"/>
    </source>
</evidence>
<dbReference type="Pfam" id="PF02620">
    <property type="entry name" value="YceD"/>
    <property type="match status" value="1"/>
</dbReference>
<evidence type="ECO:0000256" key="1">
    <source>
        <dbReference type="SAM" id="MobiDB-lite"/>
    </source>
</evidence>
<gene>
    <name evidence="2" type="ORF">GCM10009118_33260</name>
</gene>
<dbReference type="Proteomes" id="UP001501126">
    <property type="component" value="Unassembled WGS sequence"/>
</dbReference>
<dbReference type="InterPro" id="IPR003772">
    <property type="entry name" value="YceD"/>
</dbReference>
<comment type="caution">
    <text evidence="2">The sequence shown here is derived from an EMBL/GenBank/DDBJ whole genome shotgun (WGS) entry which is preliminary data.</text>
</comment>
<keyword evidence="3" id="KW-1185">Reference proteome</keyword>
<evidence type="ECO:0000313" key="2">
    <source>
        <dbReference type="EMBL" id="GAA0876916.1"/>
    </source>
</evidence>
<feature type="compositionally biased region" description="Acidic residues" evidence="1">
    <location>
        <begin position="154"/>
        <end position="171"/>
    </location>
</feature>
<organism evidence="2 3">
    <name type="scientific">Wandonia haliotis</name>
    <dbReference type="NCBI Taxonomy" id="574963"/>
    <lineage>
        <taxon>Bacteria</taxon>
        <taxon>Pseudomonadati</taxon>
        <taxon>Bacteroidota</taxon>
        <taxon>Flavobacteriia</taxon>
        <taxon>Flavobacteriales</taxon>
        <taxon>Crocinitomicaceae</taxon>
        <taxon>Wandonia</taxon>
    </lineage>
</organism>
<reference evidence="3" key="1">
    <citation type="journal article" date="2019" name="Int. J. Syst. Evol. Microbiol.">
        <title>The Global Catalogue of Microorganisms (GCM) 10K type strain sequencing project: providing services to taxonomists for standard genome sequencing and annotation.</title>
        <authorList>
            <consortium name="The Broad Institute Genomics Platform"/>
            <consortium name="The Broad Institute Genome Sequencing Center for Infectious Disease"/>
            <person name="Wu L."/>
            <person name="Ma J."/>
        </authorList>
    </citation>
    <scope>NUCLEOTIDE SEQUENCE [LARGE SCALE GENOMIC DNA]</scope>
    <source>
        <strain evidence="3">JCM 16083</strain>
    </source>
</reference>
<dbReference type="EMBL" id="BAAAFH010000022">
    <property type="protein sequence ID" value="GAA0876916.1"/>
    <property type="molecule type" value="Genomic_DNA"/>
</dbReference>
<name>A0ABP3Y633_9FLAO</name>
<evidence type="ECO:0008006" key="4">
    <source>
        <dbReference type="Google" id="ProtNLM"/>
    </source>
</evidence>
<accession>A0ABP3Y633</accession>
<sequence length="171" mass="19781">MKSSLRNYNVQFSGLKDGLHQVSFEIGAEFFENFEYSLIESGEVLIDMELDKKPNMLTTRYKVKGVVNTTCDRCADPLELPVEGAFKLVFKFGKEQSDNEELIVLPPEAYMLEMAPYFYEFINVLLPARKVHEEGECNEEMVTLISQYSINSSDPDDEDDFEDDWDEDEEE</sequence>
<dbReference type="RefSeq" id="WP_343790728.1">
    <property type="nucleotide sequence ID" value="NZ_BAAAFH010000022.1"/>
</dbReference>
<proteinExistence type="predicted"/>